<evidence type="ECO:0000256" key="13">
    <source>
        <dbReference type="SAM" id="MobiDB-lite"/>
    </source>
</evidence>
<feature type="compositionally biased region" description="Basic and acidic residues" evidence="13">
    <location>
        <begin position="1"/>
        <end position="14"/>
    </location>
</feature>
<dbReference type="PANTHER" id="PTHR12117">
    <property type="entry name" value="HISTONE ACETYLTRANSFERASE COMPLEX"/>
    <property type="match status" value="1"/>
</dbReference>
<dbReference type="Pfam" id="PF09034">
    <property type="entry name" value="TRADD_N"/>
    <property type="match status" value="1"/>
</dbReference>
<comment type="similarity">
    <text evidence="2">Belongs to the TPA1 family.</text>
</comment>
<comment type="caution">
    <text evidence="16">The sequence shown here is derived from an EMBL/GenBank/DDBJ whole genome shotgun (WGS) entry which is preliminary data.</text>
</comment>
<evidence type="ECO:0000256" key="5">
    <source>
        <dbReference type="ARBA" id="ARBA00022723"/>
    </source>
</evidence>
<evidence type="ECO:0000256" key="8">
    <source>
        <dbReference type="ARBA" id="ARBA00023002"/>
    </source>
</evidence>
<evidence type="ECO:0000256" key="9">
    <source>
        <dbReference type="ARBA" id="ARBA00023004"/>
    </source>
</evidence>
<evidence type="ECO:0000259" key="14">
    <source>
        <dbReference type="PROSITE" id="PS50017"/>
    </source>
</evidence>
<dbReference type="SMART" id="SM00005">
    <property type="entry name" value="DEATH"/>
    <property type="match status" value="1"/>
</dbReference>
<keyword evidence="7" id="KW-0223">Dioxygenase</keyword>
<name>A0ABQ8MLG1_LABRO</name>
<evidence type="ECO:0000256" key="7">
    <source>
        <dbReference type="ARBA" id="ARBA00022964"/>
    </source>
</evidence>
<dbReference type="Gene3D" id="3.30.70.680">
    <property type="entry name" value="TRADD, N-terminal domain"/>
    <property type="match status" value="1"/>
</dbReference>
<evidence type="ECO:0000256" key="12">
    <source>
        <dbReference type="ARBA" id="ARBA00047444"/>
    </source>
</evidence>
<dbReference type="Pfam" id="PF13661">
    <property type="entry name" value="2OG-FeII_Oxy_4"/>
    <property type="match status" value="1"/>
</dbReference>
<evidence type="ECO:0000256" key="4">
    <source>
        <dbReference type="ARBA" id="ARBA00016364"/>
    </source>
</evidence>
<protein>
    <recommendedName>
        <fullName evidence="4">Prolyl 3-hydroxylase OGFOD1</fullName>
    </recommendedName>
    <alternativeName>
        <fullName evidence="11">2-oxoglutarate and iron-dependent oxygenase domain-containing protein 1</fullName>
    </alternativeName>
    <alternativeName>
        <fullName evidence="3">Tumor necrosis factor receptor type 1-associated DEATH domain protein</fullName>
    </alternativeName>
    <alternativeName>
        <fullName evidence="10">uS12 prolyl 3-hydroxylase</fullName>
    </alternativeName>
</protein>
<dbReference type="SUPFAM" id="SSF55044">
    <property type="entry name" value="TRADD, N-terminal domain"/>
    <property type="match status" value="1"/>
</dbReference>
<proteinExistence type="inferred from homology"/>
<comment type="catalytic activity">
    <reaction evidence="12">
        <text>[ribosomal protein uS12]-L-proline + 2-oxoglutarate + O2 = [ribosomal protein uS12]-(3S)-3-hydroxy-L-proline + succinate + CO2</text>
        <dbReference type="Rhea" id="RHEA:54156"/>
        <dbReference type="Rhea" id="RHEA-COMP:13816"/>
        <dbReference type="Rhea" id="RHEA-COMP:13818"/>
        <dbReference type="ChEBI" id="CHEBI:15379"/>
        <dbReference type="ChEBI" id="CHEBI:16526"/>
        <dbReference type="ChEBI" id="CHEBI:16810"/>
        <dbReference type="ChEBI" id="CHEBI:30031"/>
        <dbReference type="ChEBI" id="CHEBI:50342"/>
        <dbReference type="ChEBI" id="CHEBI:85428"/>
    </reaction>
</comment>
<dbReference type="Proteomes" id="UP000830375">
    <property type="component" value="Unassembled WGS sequence"/>
</dbReference>
<dbReference type="PROSITE" id="PS50017">
    <property type="entry name" value="DEATH_DOMAIN"/>
    <property type="match status" value="1"/>
</dbReference>
<evidence type="ECO:0000313" key="16">
    <source>
        <dbReference type="EMBL" id="KAI2662698.1"/>
    </source>
</evidence>
<dbReference type="Gene3D" id="1.10.533.10">
    <property type="entry name" value="Death Domain, Fas"/>
    <property type="match status" value="1"/>
</dbReference>
<organism evidence="16 17">
    <name type="scientific">Labeo rohita</name>
    <name type="common">Indian major carp</name>
    <name type="synonym">Cyprinus rohita</name>
    <dbReference type="NCBI Taxonomy" id="84645"/>
    <lineage>
        <taxon>Eukaryota</taxon>
        <taxon>Metazoa</taxon>
        <taxon>Chordata</taxon>
        <taxon>Craniata</taxon>
        <taxon>Vertebrata</taxon>
        <taxon>Euteleostomi</taxon>
        <taxon>Actinopterygii</taxon>
        <taxon>Neopterygii</taxon>
        <taxon>Teleostei</taxon>
        <taxon>Ostariophysi</taxon>
        <taxon>Cypriniformes</taxon>
        <taxon>Cyprinidae</taxon>
        <taxon>Labeoninae</taxon>
        <taxon>Labeonini</taxon>
        <taxon>Labeo</taxon>
    </lineage>
</organism>
<evidence type="ECO:0000256" key="2">
    <source>
        <dbReference type="ARBA" id="ARBA00007443"/>
    </source>
</evidence>
<dbReference type="PROSITE" id="PS51471">
    <property type="entry name" value="FE2OG_OXY"/>
    <property type="match status" value="1"/>
</dbReference>
<dbReference type="InterPro" id="IPR051842">
    <property type="entry name" value="uS12_prolyl_hydroxylase"/>
</dbReference>
<comment type="cofactor">
    <cofactor evidence="1">
        <name>L-ascorbate</name>
        <dbReference type="ChEBI" id="CHEBI:38290"/>
    </cofactor>
</comment>
<dbReference type="InterPro" id="IPR009095">
    <property type="entry name" value="TRADD_N"/>
</dbReference>
<evidence type="ECO:0000256" key="6">
    <source>
        <dbReference type="ARBA" id="ARBA00022896"/>
    </source>
</evidence>
<evidence type="ECO:0000256" key="11">
    <source>
        <dbReference type="ARBA" id="ARBA00031489"/>
    </source>
</evidence>
<feature type="region of interest" description="Disordered" evidence="13">
    <location>
        <begin position="1"/>
        <end position="24"/>
    </location>
</feature>
<dbReference type="InterPro" id="IPR005123">
    <property type="entry name" value="Oxoglu/Fe-dep_dioxygenase_dom"/>
</dbReference>
<dbReference type="CDD" id="cd08780">
    <property type="entry name" value="Death_TRADD"/>
    <property type="match status" value="1"/>
</dbReference>
<evidence type="ECO:0000256" key="1">
    <source>
        <dbReference type="ARBA" id="ARBA00001961"/>
    </source>
</evidence>
<gene>
    <name evidence="16" type="ORF">H4Q32_001620</name>
</gene>
<dbReference type="InterPro" id="IPR019601">
    <property type="entry name" value="Oxoglutarate/Fe-dep_Oase_C"/>
</dbReference>
<dbReference type="InterPro" id="IPR011029">
    <property type="entry name" value="DEATH-like_dom_sf"/>
</dbReference>
<keyword evidence="9" id="KW-0408">Iron</keyword>
<dbReference type="SMART" id="SM00702">
    <property type="entry name" value="P4Hc"/>
    <property type="match status" value="1"/>
</dbReference>
<feature type="domain" description="Death" evidence="14">
    <location>
        <begin position="785"/>
        <end position="864"/>
    </location>
</feature>
<accession>A0ABQ8MLG1</accession>
<evidence type="ECO:0000313" key="17">
    <source>
        <dbReference type="Proteomes" id="UP000830375"/>
    </source>
</evidence>
<reference evidence="16 17" key="1">
    <citation type="submission" date="2022-01" db="EMBL/GenBank/DDBJ databases">
        <title>A high-quality chromosome-level genome assembly of rohu carp, Labeo rohita.</title>
        <authorList>
            <person name="Arick M.A. II"/>
            <person name="Hsu C.-Y."/>
            <person name="Magbanua Z."/>
            <person name="Pechanova O."/>
            <person name="Grover C."/>
            <person name="Miller E."/>
            <person name="Thrash A."/>
            <person name="Ezzel L."/>
            <person name="Alam S."/>
            <person name="Benzie J."/>
            <person name="Hamilton M."/>
            <person name="Karsi A."/>
            <person name="Lawrence M.L."/>
            <person name="Peterson D.G."/>
        </authorList>
    </citation>
    <scope>NUCLEOTIDE SEQUENCE [LARGE SCALE GENOMIC DNA]</scope>
    <source>
        <strain evidence="17">BAU-BD-2019</strain>
        <tissue evidence="16">Blood</tissue>
    </source>
</reference>
<keyword evidence="6" id="KW-0847">Vitamin C</keyword>
<sequence length="867" mass="99041">MPAKKRQNDPETGKKNKKEKRGELAVINPDLRDDAVQKGMRDAWQRKESYTNGNIHLDCEPFPHCQITNFLQSESFVESLQAELLQLNFNSKSNDLYKFQQSDDLRERKEHHISQIRSVIFGEFRVWLSEVLQVDLEATVDISCAKYEHTDVLLCHDDELEGRRVAFILYLVPPWEVKDGGMLDLFSTDEHCQPVSVVKSLLPCWNSLMFFEVSPVSFHQVAEVLSEEKCRLSLSGWFHGPSLPRPSRYIEPPVPRHTHIPRDESVLFEWVNEMYLDPRYQARVQQEFEESSEICLPSFLQEEKLRQVRSALQSSEIQWERKGPPNKRCYGRADMQSIPSCVQECWELLSSESFFILLSNLTGLRLHYLCGDEDESENEDEKSETDNGGGEGNTQAGGSSTDAAASSTEKKEKGPPTCVGELRRWAHGDYTLLHDSVKREYALDLQLHMGCAGWKSEFGGFTSYIAHDEDEECILKITPSLWFTETKTPSSSSSISIIAVPANFLLRIPWHSMTSLLTTMNDERKSNQSPSEQPKASDRDVGLQYPWNVQFRQGVVQHKFHPEMRVLTSIKKRRVSHTTDGKSFQPPVTSGNRLPQHLQCCFAIGWIGLRQEFDQKMDSIDTKRLNDSNGNDDSVGGLEGYEILKLHDADPFLGVELKFMAMPPCQRFLESYACGSLAQFLSQHASRLLTLSDGVVMETQLKAGIHTLDQSLQDLEMCLEHIRQSQPVRLRDDEVTQLEQQLQNSYGPPSQPPQELPRNCFLFQKRVFDDRPLTSADQQWFAGNVGRDWKRVGRALQKNCRALKGPAIDNLAYEYEREGLYEQAYQLLGRFIQSEGRSAKLSRLISALEETKLTSMAEIMLGIQPRD</sequence>
<evidence type="ECO:0000256" key="10">
    <source>
        <dbReference type="ARBA" id="ARBA00029938"/>
    </source>
</evidence>
<evidence type="ECO:0000259" key="15">
    <source>
        <dbReference type="PROSITE" id="PS51471"/>
    </source>
</evidence>
<keyword evidence="17" id="KW-1185">Reference proteome</keyword>
<keyword evidence="8" id="KW-0560">Oxidoreductase</keyword>
<dbReference type="InterPro" id="IPR006620">
    <property type="entry name" value="Pro_4_hyd_alph"/>
</dbReference>
<dbReference type="Gene3D" id="2.60.120.620">
    <property type="entry name" value="q2cbj1_9rhob like domain"/>
    <property type="match status" value="2"/>
</dbReference>
<dbReference type="EMBL" id="JACTAM010000007">
    <property type="protein sequence ID" value="KAI2662698.1"/>
    <property type="molecule type" value="Genomic_DNA"/>
</dbReference>
<feature type="region of interest" description="Disordered" evidence="13">
    <location>
        <begin position="374"/>
        <end position="418"/>
    </location>
</feature>
<evidence type="ECO:0000256" key="3">
    <source>
        <dbReference type="ARBA" id="ARBA00015474"/>
    </source>
</evidence>
<feature type="compositionally biased region" description="Acidic residues" evidence="13">
    <location>
        <begin position="374"/>
        <end position="383"/>
    </location>
</feature>
<dbReference type="Pfam" id="PF10637">
    <property type="entry name" value="Ofd1_CTDD"/>
    <property type="match status" value="1"/>
</dbReference>
<feature type="compositionally biased region" description="Low complexity" evidence="13">
    <location>
        <begin position="393"/>
        <end position="407"/>
    </location>
</feature>
<dbReference type="InterPro" id="IPR036729">
    <property type="entry name" value="TRADD_N_sf"/>
</dbReference>
<dbReference type="InterPro" id="IPR039558">
    <property type="entry name" value="TPA1/OFD1_N"/>
</dbReference>
<keyword evidence="5" id="KW-0479">Metal-binding</keyword>
<dbReference type="Pfam" id="PF00531">
    <property type="entry name" value="Death"/>
    <property type="match status" value="1"/>
</dbReference>
<dbReference type="InterPro" id="IPR000488">
    <property type="entry name" value="Death_dom"/>
</dbReference>
<feature type="domain" description="Fe2OG dioxygenase" evidence="15">
    <location>
        <begin position="135"/>
        <end position="240"/>
    </location>
</feature>
<dbReference type="PANTHER" id="PTHR12117:SF0">
    <property type="entry name" value="PROLYL 3-HYDROXYLASE OGFOD1"/>
    <property type="match status" value="1"/>
</dbReference>
<dbReference type="SUPFAM" id="SSF47986">
    <property type="entry name" value="DEATH domain"/>
    <property type="match status" value="1"/>
</dbReference>